<feature type="transmembrane region" description="Helical" evidence="1">
    <location>
        <begin position="45"/>
        <end position="63"/>
    </location>
</feature>
<dbReference type="EMBL" id="SHLA01000001">
    <property type="protein sequence ID" value="RZU61427.1"/>
    <property type="molecule type" value="Genomic_DNA"/>
</dbReference>
<feature type="transmembrane region" description="Helical" evidence="1">
    <location>
        <begin position="20"/>
        <end position="38"/>
    </location>
</feature>
<keyword evidence="3" id="KW-1185">Reference proteome</keyword>
<reference evidence="2 3" key="1">
    <citation type="submission" date="2019-02" db="EMBL/GenBank/DDBJ databases">
        <title>Sequencing the genomes of 1000 actinobacteria strains.</title>
        <authorList>
            <person name="Klenk H.-P."/>
        </authorList>
    </citation>
    <scope>NUCLEOTIDE SEQUENCE [LARGE SCALE GENOMIC DNA]</scope>
    <source>
        <strain evidence="2 3">DSM 17364</strain>
    </source>
</reference>
<keyword evidence="1" id="KW-1133">Transmembrane helix</keyword>
<comment type="caution">
    <text evidence="2">The sequence shown here is derived from an EMBL/GenBank/DDBJ whole genome shotgun (WGS) entry which is preliminary data.</text>
</comment>
<dbReference type="AlphaFoldDB" id="A0A4Q8AB96"/>
<organism evidence="2 3">
    <name type="scientific">Zhihengliuella halotolerans</name>
    <dbReference type="NCBI Taxonomy" id="370736"/>
    <lineage>
        <taxon>Bacteria</taxon>
        <taxon>Bacillati</taxon>
        <taxon>Actinomycetota</taxon>
        <taxon>Actinomycetes</taxon>
        <taxon>Micrococcales</taxon>
        <taxon>Micrococcaceae</taxon>
        <taxon>Zhihengliuella</taxon>
    </lineage>
</organism>
<dbReference type="Proteomes" id="UP000292685">
    <property type="component" value="Unassembled WGS sequence"/>
</dbReference>
<evidence type="ECO:0000313" key="3">
    <source>
        <dbReference type="Proteomes" id="UP000292685"/>
    </source>
</evidence>
<sequence>MVPLGLAARFLLEGGAGNVAGGVLYAVLIYLLVAFVAPGWRPLRAAVVAACLCFAVELFQLTPVPGNLAEIFPPIALVLGTTFVVADLPAYAAGAAAVAAVDAVFLRATRRWTQAGPGRDTRDRGPTADLD</sequence>
<dbReference type="InterPro" id="IPR021257">
    <property type="entry name" value="DUF2809"/>
</dbReference>
<evidence type="ECO:0000313" key="2">
    <source>
        <dbReference type="EMBL" id="RZU61427.1"/>
    </source>
</evidence>
<evidence type="ECO:0000256" key="1">
    <source>
        <dbReference type="SAM" id="Phobius"/>
    </source>
</evidence>
<protein>
    <submittedName>
        <fullName evidence="2">Uncharacterized protein DUF2809</fullName>
    </submittedName>
</protein>
<keyword evidence="1" id="KW-0472">Membrane</keyword>
<name>A0A4Q8AB96_9MICC</name>
<accession>A0A4Q8AB96</accession>
<proteinExistence type="predicted"/>
<gene>
    <name evidence="2" type="ORF">EV380_0997</name>
</gene>
<dbReference type="Pfam" id="PF10990">
    <property type="entry name" value="DUF2809"/>
    <property type="match status" value="1"/>
</dbReference>
<feature type="transmembrane region" description="Helical" evidence="1">
    <location>
        <begin position="75"/>
        <end position="101"/>
    </location>
</feature>
<keyword evidence="1" id="KW-0812">Transmembrane</keyword>